<evidence type="ECO:0000313" key="2">
    <source>
        <dbReference type="EMBL" id="MDX8032753.1"/>
    </source>
</evidence>
<dbReference type="EMBL" id="JAXAVW010000017">
    <property type="protein sequence ID" value="MDX8032753.1"/>
    <property type="molecule type" value="Genomic_DNA"/>
</dbReference>
<keyword evidence="3" id="KW-1185">Reference proteome</keyword>
<reference evidence="2 3" key="2">
    <citation type="submission" date="2023-11" db="EMBL/GenBank/DDBJ databases">
        <authorList>
            <person name="Lara A.C."/>
            <person name="Chronakova A."/>
        </authorList>
    </citation>
    <scope>NUCLEOTIDE SEQUENCE [LARGE SCALE GENOMIC DNA]</scope>
    <source>
        <strain evidence="2 3">BCCO 10_0856</strain>
    </source>
</reference>
<reference evidence="2 3" key="1">
    <citation type="submission" date="2023-11" db="EMBL/GenBank/DDBJ databases">
        <title>Lentzea sokolovensis, sp. nov., Lentzea kristufkii, sp. nov., and Lentzea miocenensis, sp. nov., rare actinobacteria from Sokolov Coal Basin, Miocene lacustrine sediment, Czech Republic.</title>
        <authorList>
            <person name="Lara A."/>
            <person name="Kotroba L."/>
            <person name="Nouioui I."/>
            <person name="Neumann-Schaal M."/>
            <person name="Mast Y."/>
            <person name="Chronakova A."/>
        </authorList>
    </citation>
    <scope>NUCLEOTIDE SEQUENCE [LARGE SCALE GENOMIC DNA]</scope>
    <source>
        <strain evidence="2 3">BCCO 10_0856</strain>
    </source>
</reference>
<proteinExistence type="predicted"/>
<gene>
    <name evidence="2" type="ORF">SK803_21265</name>
</gene>
<name>A0ABU4T478_9PSEU</name>
<feature type="region of interest" description="Disordered" evidence="1">
    <location>
        <begin position="345"/>
        <end position="374"/>
    </location>
</feature>
<evidence type="ECO:0008006" key="4">
    <source>
        <dbReference type="Google" id="ProtNLM"/>
    </source>
</evidence>
<dbReference type="PANTHER" id="PTHR47691">
    <property type="entry name" value="REGULATOR-RELATED"/>
    <property type="match status" value="1"/>
</dbReference>
<sequence>MAEPVGTCANCGAATATSRRKHARYCSNACRQRAYRQRVNEPVTALDSFIGRDDELSCLTTLRDNRVLTLIGPAGVGKTRLAKEFTAGQGVVWVELASESNVVRACATALGVGEPALSALVCALADQTAVLVLDNCEHAVAECAALLEPLLLGCPGVRVIATSREPLRVPGEVLFAVRPLPLRRAVELFADRARANQLGLRIDNSEVLAALCARLDRLPLAIELAARLVTVLPVPELLARLDDRLELLNRGNRTAAERHQSLRAAIAWSYDRLSADEQHVLRCLAPLPGDFGLDVALAACDLPADRVLALLSALVAKSLLTFSGAGRFEQLESVRLYGRERAFAGDQPGVPAANLEAVPPRVGPRGETTKTADQ</sequence>
<evidence type="ECO:0000313" key="3">
    <source>
        <dbReference type="Proteomes" id="UP001285521"/>
    </source>
</evidence>
<dbReference type="Proteomes" id="UP001285521">
    <property type="component" value="Unassembled WGS sequence"/>
</dbReference>
<dbReference type="PANTHER" id="PTHR47691:SF3">
    <property type="entry name" value="HTH-TYPE TRANSCRIPTIONAL REGULATOR RV0890C-RELATED"/>
    <property type="match status" value="1"/>
</dbReference>
<dbReference type="InterPro" id="IPR027417">
    <property type="entry name" value="P-loop_NTPase"/>
</dbReference>
<dbReference type="Gene3D" id="3.40.50.300">
    <property type="entry name" value="P-loop containing nucleotide triphosphate hydrolases"/>
    <property type="match status" value="1"/>
</dbReference>
<protein>
    <recommendedName>
        <fullName evidence="4">ATPase</fullName>
    </recommendedName>
</protein>
<dbReference type="SUPFAM" id="SSF52540">
    <property type="entry name" value="P-loop containing nucleoside triphosphate hydrolases"/>
    <property type="match status" value="1"/>
</dbReference>
<comment type="caution">
    <text evidence="2">The sequence shown here is derived from an EMBL/GenBank/DDBJ whole genome shotgun (WGS) entry which is preliminary data.</text>
</comment>
<accession>A0ABU4T478</accession>
<organism evidence="2 3">
    <name type="scientific">Lentzea miocenica</name>
    <dbReference type="NCBI Taxonomy" id="3095431"/>
    <lineage>
        <taxon>Bacteria</taxon>
        <taxon>Bacillati</taxon>
        <taxon>Actinomycetota</taxon>
        <taxon>Actinomycetes</taxon>
        <taxon>Pseudonocardiales</taxon>
        <taxon>Pseudonocardiaceae</taxon>
        <taxon>Lentzea</taxon>
    </lineage>
</organism>
<evidence type="ECO:0000256" key="1">
    <source>
        <dbReference type="SAM" id="MobiDB-lite"/>
    </source>
</evidence>
<dbReference type="RefSeq" id="WP_319967789.1">
    <property type="nucleotide sequence ID" value="NZ_JAXAVW010000017.1"/>
</dbReference>